<protein>
    <submittedName>
        <fullName evidence="2 3">Uncharacterized protein</fullName>
    </submittedName>
</protein>
<reference evidence="2 4" key="2">
    <citation type="journal article" date="2014" name="BMC Genomics">
        <title>An improved genome release (version Mt4.0) for the model legume Medicago truncatula.</title>
        <authorList>
            <person name="Tang H."/>
            <person name="Krishnakumar V."/>
            <person name="Bidwell S."/>
            <person name="Rosen B."/>
            <person name="Chan A."/>
            <person name="Zhou S."/>
            <person name="Gentzbittel L."/>
            <person name="Childs K.L."/>
            <person name="Yandell M."/>
            <person name="Gundlach H."/>
            <person name="Mayer K.F."/>
            <person name="Schwartz D.C."/>
            <person name="Town C.D."/>
        </authorList>
    </citation>
    <scope>GENOME REANNOTATION</scope>
    <source>
        <strain evidence="2">A17</strain>
        <strain evidence="3 4">cv. Jemalong A17</strain>
    </source>
</reference>
<reference evidence="2 4" key="1">
    <citation type="journal article" date="2011" name="Nature">
        <title>The Medicago genome provides insight into the evolution of rhizobial symbioses.</title>
        <authorList>
            <person name="Young N.D."/>
            <person name="Debelle F."/>
            <person name="Oldroyd G.E."/>
            <person name="Geurts R."/>
            <person name="Cannon S.B."/>
            <person name="Udvardi M.K."/>
            <person name="Benedito V.A."/>
            <person name="Mayer K.F."/>
            <person name="Gouzy J."/>
            <person name="Schoof H."/>
            <person name="Van de Peer Y."/>
            <person name="Proost S."/>
            <person name="Cook D.R."/>
            <person name="Meyers B.C."/>
            <person name="Spannagl M."/>
            <person name="Cheung F."/>
            <person name="De Mita S."/>
            <person name="Krishnakumar V."/>
            <person name="Gundlach H."/>
            <person name="Zhou S."/>
            <person name="Mudge J."/>
            <person name="Bharti A.K."/>
            <person name="Murray J.D."/>
            <person name="Naoumkina M.A."/>
            <person name="Rosen B."/>
            <person name="Silverstein K.A."/>
            <person name="Tang H."/>
            <person name="Rombauts S."/>
            <person name="Zhao P.X."/>
            <person name="Zhou P."/>
            <person name="Barbe V."/>
            <person name="Bardou P."/>
            <person name="Bechner M."/>
            <person name="Bellec A."/>
            <person name="Berger A."/>
            <person name="Berges H."/>
            <person name="Bidwell S."/>
            <person name="Bisseling T."/>
            <person name="Choisne N."/>
            <person name="Couloux A."/>
            <person name="Denny R."/>
            <person name="Deshpande S."/>
            <person name="Dai X."/>
            <person name="Doyle J.J."/>
            <person name="Dudez A.M."/>
            <person name="Farmer A.D."/>
            <person name="Fouteau S."/>
            <person name="Franken C."/>
            <person name="Gibelin C."/>
            <person name="Gish J."/>
            <person name="Goldstein S."/>
            <person name="Gonzalez A.J."/>
            <person name="Green P.J."/>
            <person name="Hallab A."/>
            <person name="Hartog M."/>
            <person name="Hua A."/>
            <person name="Humphray S.J."/>
            <person name="Jeong D.H."/>
            <person name="Jing Y."/>
            <person name="Jocker A."/>
            <person name="Kenton S.M."/>
            <person name="Kim D.J."/>
            <person name="Klee K."/>
            <person name="Lai H."/>
            <person name="Lang C."/>
            <person name="Lin S."/>
            <person name="Macmil S.L."/>
            <person name="Magdelenat G."/>
            <person name="Matthews L."/>
            <person name="McCorrison J."/>
            <person name="Monaghan E.L."/>
            <person name="Mun J.H."/>
            <person name="Najar F.Z."/>
            <person name="Nicholson C."/>
            <person name="Noirot C."/>
            <person name="O'Bleness M."/>
            <person name="Paule C.R."/>
            <person name="Poulain J."/>
            <person name="Prion F."/>
            <person name="Qin B."/>
            <person name="Qu C."/>
            <person name="Retzel E.F."/>
            <person name="Riddle C."/>
            <person name="Sallet E."/>
            <person name="Samain S."/>
            <person name="Samson N."/>
            <person name="Sanders I."/>
            <person name="Saurat O."/>
            <person name="Scarpelli C."/>
            <person name="Schiex T."/>
            <person name="Segurens B."/>
            <person name="Severin A.J."/>
            <person name="Sherrier D.J."/>
            <person name="Shi R."/>
            <person name="Sims S."/>
            <person name="Singer S.R."/>
            <person name="Sinharoy S."/>
            <person name="Sterck L."/>
            <person name="Viollet A."/>
            <person name="Wang B.B."/>
            <person name="Wang K."/>
            <person name="Wang M."/>
            <person name="Wang X."/>
            <person name="Warfsmann J."/>
            <person name="Weissenbach J."/>
            <person name="White D.D."/>
            <person name="White J.D."/>
            <person name="Wiley G.B."/>
            <person name="Wincker P."/>
            <person name="Xing Y."/>
            <person name="Yang L."/>
            <person name="Yao Z."/>
            <person name="Ying F."/>
            <person name="Zhai J."/>
            <person name="Zhou L."/>
            <person name="Zuber A."/>
            <person name="Denarie J."/>
            <person name="Dixon R.A."/>
            <person name="May G.D."/>
            <person name="Schwartz D.C."/>
            <person name="Rogers J."/>
            <person name="Quetier F."/>
            <person name="Town C.D."/>
            <person name="Roe B.A."/>
        </authorList>
    </citation>
    <scope>NUCLEOTIDE SEQUENCE [LARGE SCALE GENOMIC DNA]</scope>
    <source>
        <strain evidence="2">A17</strain>
        <strain evidence="3 4">cv. Jemalong A17</strain>
    </source>
</reference>
<evidence type="ECO:0000313" key="2">
    <source>
        <dbReference type="EMBL" id="KEH43000.1"/>
    </source>
</evidence>
<evidence type="ECO:0000256" key="1">
    <source>
        <dbReference type="SAM" id="MobiDB-lite"/>
    </source>
</evidence>
<feature type="compositionally biased region" description="Basic and acidic residues" evidence="1">
    <location>
        <begin position="47"/>
        <end position="69"/>
    </location>
</feature>
<evidence type="ECO:0000313" key="4">
    <source>
        <dbReference type="Proteomes" id="UP000002051"/>
    </source>
</evidence>
<dbReference type="Proteomes" id="UP000002051">
    <property type="component" value="Unassembled WGS sequence"/>
</dbReference>
<evidence type="ECO:0000313" key="3">
    <source>
        <dbReference type="EnsemblPlants" id="KEH43000"/>
    </source>
</evidence>
<sequence>MSEKPYQFSVRLMNVKNPELYALTTTKTTEDQHESTLGASPYHKRVTNHDGKKHSGEKLLEADQRREKGVLSLKRG</sequence>
<dbReference type="EnsemblPlants" id="KEH43000">
    <property type="protein sequence ID" value="KEH43000"/>
    <property type="gene ID" value="MTR_1g080475"/>
</dbReference>
<feature type="region of interest" description="Disordered" evidence="1">
    <location>
        <begin position="25"/>
        <end position="76"/>
    </location>
</feature>
<name>A0A072VY51_MEDTR</name>
<dbReference type="EMBL" id="CM001217">
    <property type="protein sequence ID" value="KEH43000.1"/>
    <property type="molecule type" value="Genomic_DNA"/>
</dbReference>
<organism evidence="2 4">
    <name type="scientific">Medicago truncatula</name>
    <name type="common">Barrel medic</name>
    <name type="synonym">Medicago tribuloides</name>
    <dbReference type="NCBI Taxonomy" id="3880"/>
    <lineage>
        <taxon>Eukaryota</taxon>
        <taxon>Viridiplantae</taxon>
        <taxon>Streptophyta</taxon>
        <taxon>Embryophyta</taxon>
        <taxon>Tracheophyta</taxon>
        <taxon>Spermatophyta</taxon>
        <taxon>Magnoliopsida</taxon>
        <taxon>eudicotyledons</taxon>
        <taxon>Gunneridae</taxon>
        <taxon>Pentapetalae</taxon>
        <taxon>rosids</taxon>
        <taxon>fabids</taxon>
        <taxon>Fabales</taxon>
        <taxon>Fabaceae</taxon>
        <taxon>Papilionoideae</taxon>
        <taxon>50 kb inversion clade</taxon>
        <taxon>NPAAA clade</taxon>
        <taxon>Hologalegina</taxon>
        <taxon>IRL clade</taxon>
        <taxon>Trifolieae</taxon>
        <taxon>Medicago</taxon>
    </lineage>
</organism>
<dbReference type="HOGENOM" id="CLU_2658157_0_0_1"/>
<dbReference type="AlphaFoldDB" id="A0A072VY51"/>
<proteinExistence type="predicted"/>
<reference evidence="3" key="3">
    <citation type="submission" date="2015-04" db="UniProtKB">
        <authorList>
            <consortium name="EnsemblPlants"/>
        </authorList>
    </citation>
    <scope>IDENTIFICATION</scope>
    <source>
        <strain evidence="3">cv. Jemalong A17</strain>
    </source>
</reference>
<gene>
    <name evidence="2" type="ordered locus">MTR_1g080475</name>
</gene>
<accession>A0A072VY51</accession>
<keyword evidence="4" id="KW-1185">Reference proteome</keyword>